<reference evidence="9 10" key="1">
    <citation type="submission" date="2018-11" db="EMBL/GenBank/DDBJ databases">
        <authorList>
            <consortium name="Pathogen Informatics"/>
        </authorList>
    </citation>
    <scope>NUCLEOTIDE SEQUENCE [LARGE SCALE GENOMIC DNA]</scope>
</reference>
<keyword evidence="4" id="KW-0648">Protein biosynthesis</keyword>
<keyword evidence="3" id="KW-0067">ATP-binding</keyword>
<dbReference type="EMBL" id="UZAH01003356">
    <property type="protein sequence ID" value="VDO24447.1"/>
    <property type="molecule type" value="Genomic_DNA"/>
</dbReference>
<protein>
    <recommendedName>
        <fullName evidence="6">Methionine--tRNA ligase, mitochondrial</fullName>
    </recommendedName>
    <alternativeName>
        <fullName evidence="7">Mitochondrial methionyl-tRNA synthetase</fullName>
    </alternativeName>
</protein>
<reference evidence="11" key="2">
    <citation type="submission" date="2019-09" db="UniProtKB">
        <authorList>
            <consortium name="WormBaseParasite"/>
        </authorList>
    </citation>
    <scope>IDENTIFICATION</scope>
</reference>
<dbReference type="Pfam" id="PF09334">
    <property type="entry name" value="tRNA-synt_1g"/>
    <property type="match status" value="1"/>
</dbReference>
<dbReference type="Proteomes" id="UP000050761">
    <property type="component" value="Unassembled WGS sequence"/>
</dbReference>
<dbReference type="WBParaSite" id="HPBE_0000231201-mRNA-1">
    <property type="protein sequence ID" value="HPBE_0000231201-mRNA-1"/>
    <property type="gene ID" value="HPBE_0000231201"/>
</dbReference>
<dbReference type="PANTHER" id="PTHR43326:SF1">
    <property type="entry name" value="METHIONINE--TRNA LIGASE, MITOCHONDRIAL"/>
    <property type="match status" value="1"/>
</dbReference>
<evidence type="ECO:0000256" key="4">
    <source>
        <dbReference type="ARBA" id="ARBA00022917"/>
    </source>
</evidence>
<dbReference type="InterPro" id="IPR014729">
    <property type="entry name" value="Rossmann-like_a/b/a_fold"/>
</dbReference>
<name>A0A183F820_HELPZ</name>
<dbReference type="Gene3D" id="3.40.50.620">
    <property type="entry name" value="HUPs"/>
    <property type="match status" value="1"/>
</dbReference>
<dbReference type="GO" id="GO:0004825">
    <property type="term" value="F:methionine-tRNA ligase activity"/>
    <property type="evidence" value="ECO:0007669"/>
    <property type="project" value="InterPro"/>
</dbReference>
<keyword evidence="2" id="KW-0547">Nucleotide-binding</keyword>
<dbReference type="AlphaFoldDB" id="A0A183F820"/>
<dbReference type="InterPro" id="IPR041872">
    <property type="entry name" value="Anticodon_Met"/>
</dbReference>
<dbReference type="GO" id="GO:0005524">
    <property type="term" value="F:ATP binding"/>
    <property type="evidence" value="ECO:0007669"/>
    <property type="project" value="UniProtKB-KW"/>
</dbReference>
<evidence type="ECO:0000256" key="3">
    <source>
        <dbReference type="ARBA" id="ARBA00022840"/>
    </source>
</evidence>
<accession>A0A3P7UQQ7</accession>
<evidence type="ECO:0000259" key="8">
    <source>
        <dbReference type="Pfam" id="PF09334"/>
    </source>
</evidence>
<dbReference type="OrthoDB" id="5844513at2759"/>
<dbReference type="GO" id="GO:0006431">
    <property type="term" value="P:methionyl-tRNA aminoacylation"/>
    <property type="evidence" value="ECO:0007669"/>
    <property type="project" value="TreeGrafter"/>
</dbReference>
<dbReference type="CDD" id="cd07957">
    <property type="entry name" value="Anticodon_Ia_Met"/>
    <property type="match status" value="1"/>
</dbReference>
<dbReference type="InterPro" id="IPR009080">
    <property type="entry name" value="tRNAsynth_Ia_anticodon-bd"/>
</dbReference>
<dbReference type="SUPFAM" id="SSF52374">
    <property type="entry name" value="Nucleotidylyl transferase"/>
    <property type="match status" value="1"/>
</dbReference>
<keyword evidence="10" id="KW-1185">Reference proteome</keyword>
<dbReference type="SUPFAM" id="SSF47323">
    <property type="entry name" value="Anticodon-binding domain of a subclass of class I aminoacyl-tRNA synthetases"/>
    <property type="match status" value="1"/>
</dbReference>
<organism evidence="10 11">
    <name type="scientific">Heligmosomoides polygyrus</name>
    <name type="common">Parasitic roundworm</name>
    <dbReference type="NCBI Taxonomy" id="6339"/>
    <lineage>
        <taxon>Eukaryota</taxon>
        <taxon>Metazoa</taxon>
        <taxon>Ecdysozoa</taxon>
        <taxon>Nematoda</taxon>
        <taxon>Chromadorea</taxon>
        <taxon>Rhabditida</taxon>
        <taxon>Rhabditina</taxon>
        <taxon>Rhabditomorpha</taxon>
        <taxon>Strongyloidea</taxon>
        <taxon>Heligmosomidae</taxon>
        <taxon>Heligmosomoides</taxon>
    </lineage>
</organism>
<evidence type="ECO:0000313" key="9">
    <source>
        <dbReference type="EMBL" id="VDO24447.1"/>
    </source>
</evidence>
<evidence type="ECO:0000313" key="10">
    <source>
        <dbReference type="Proteomes" id="UP000050761"/>
    </source>
</evidence>
<gene>
    <name evidence="9" type="ORF">HPBE_LOCUS2313</name>
</gene>
<sequence>MSLFPAWCGLLSRSDARMSKSLGNVVNPFDAAKSYSADGLRYFLLKQGVPHGDSNFSNEKAIHVINSDLVNNVGNLLSRATVKKLNPSQEYPKFSEAKDILEAAVPFLSGLKNIEASTEELYDELLFYKAIEGIMAVVKGGNGFFQLTQPWKLEPGPEVTRLSAVLYITYEAIRVASILLQPVIPTLADQALTRLVQY</sequence>
<dbReference type="Gene3D" id="1.10.730.10">
    <property type="entry name" value="Isoleucyl-tRNA Synthetase, Domain 1"/>
    <property type="match status" value="1"/>
</dbReference>
<dbReference type="PANTHER" id="PTHR43326">
    <property type="entry name" value="METHIONYL-TRNA SYNTHETASE"/>
    <property type="match status" value="1"/>
</dbReference>
<dbReference type="InterPro" id="IPR015413">
    <property type="entry name" value="Methionyl/Leucyl_tRNA_Synth"/>
</dbReference>
<accession>A0A183F820</accession>
<proteinExistence type="predicted"/>
<evidence type="ECO:0000256" key="1">
    <source>
        <dbReference type="ARBA" id="ARBA00022598"/>
    </source>
</evidence>
<feature type="domain" description="Methionyl/Leucyl tRNA synthetase" evidence="8">
    <location>
        <begin position="11"/>
        <end position="80"/>
    </location>
</feature>
<evidence type="ECO:0000313" key="11">
    <source>
        <dbReference type="WBParaSite" id="HPBE_0000231201-mRNA-1"/>
    </source>
</evidence>
<evidence type="ECO:0000256" key="2">
    <source>
        <dbReference type="ARBA" id="ARBA00022741"/>
    </source>
</evidence>
<keyword evidence="1" id="KW-0436">Ligase</keyword>
<evidence type="ECO:0000256" key="5">
    <source>
        <dbReference type="ARBA" id="ARBA00023146"/>
    </source>
</evidence>
<keyword evidence="5" id="KW-0030">Aminoacyl-tRNA synthetase</keyword>
<evidence type="ECO:0000256" key="6">
    <source>
        <dbReference type="ARBA" id="ARBA00026124"/>
    </source>
</evidence>
<dbReference type="InterPro" id="IPR023457">
    <property type="entry name" value="Met-tRNA_synth_2"/>
</dbReference>
<evidence type="ECO:0000256" key="7">
    <source>
        <dbReference type="ARBA" id="ARBA00030331"/>
    </source>
</evidence>